<name>A0ABS4TGN6_9PSEU</name>
<reference evidence="5 6" key="1">
    <citation type="submission" date="2021-03" db="EMBL/GenBank/DDBJ databases">
        <title>Sequencing the genomes of 1000 actinobacteria strains.</title>
        <authorList>
            <person name="Klenk H.-P."/>
        </authorList>
    </citation>
    <scope>NUCLEOTIDE SEQUENCE [LARGE SCALE GENOMIC DNA]</scope>
    <source>
        <strain evidence="5 6">DSM 46670</strain>
    </source>
</reference>
<evidence type="ECO:0000259" key="4">
    <source>
        <dbReference type="Pfam" id="PF01494"/>
    </source>
</evidence>
<organism evidence="5 6">
    <name type="scientific">Kibdelosporangium banguiense</name>
    <dbReference type="NCBI Taxonomy" id="1365924"/>
    <lineage>
        <taxon>Bacteria</taxon>
        <taxon>Bacillati</taxon>
        <taxon>Actinomycetota</taxon>
        <taxon>Actinomycetes</taxon>
        <taxon>Pseudonocardiales</taxon>
        <taxon>Pseudonocardiaceae</taxon>
        <taxon>Kibdelosporangium</taxon>
    </lineage>
</organism>
<dbReference type="Gene3D" id="3.30.9.10">
    <property type="entry name" value="D-Amino Acid Oxidase, subunit A, domain 2"/>
    <property type="match status" value="1"/>
</dbReference>
<accession>A0ABS4TGN6</accession>
<feature type="domain" description="FAD-binding" evidence="4">
    <location>
        <begin position="7"/>
        <end position="358"/>
    </location>
</feature>
<dbReference type="EMBL" id="JAGINW010000001">
    <property type="protein sequence ID" value="MBP2323139.1"/>
    <property type="molecule type" value="Genomic_DNA"/>
</dbReference>
<keyword evidence="2" id="KW-0285">Flavoprotein</keyword>
<dbReference type="Gene3D" id="3.50.50.60">
    <property type="entry name" value="FAD/NAD(P)-binding domain"/>
    <property type="match status" value="1"/>
</dbReference>
<dbReference type="RefSeq" id="WP_209639094.1">
    <property type="nucleotide sequence ID" value="NZ_JAGINW010000001.1"/>
</dbReference>
<dbReference type="InterPro" id="IPR050641">
    <property type="entry name" value="RIFMO-like"/>
</dbReference>
<dbReference type="InterPro" id="IPR036188">
    <property type="entry name" value="FAD/NAD-bd_sf"/>
</dbReference>
<dbReference type="InterPro" id="IPR002938">
    <property type="entry name" value="FAD-bd"/>
</dbReference>
<keyword evidence="3" id="KW-0274">FAD</keyword>
<sequence length="536" mass="57259">MTSEAFDVVIAGGGLAGLSASAFLATHGVSSLLVEKHRGLSIHPRARGLNPRAMELLRSLRLDRQLMAAAAGFAGFVTRAQVESLAGRELNSVTLPTPARLRDISPAQWCLCSQDRAEPFLRAKAESLGASMRFGVELMDFEQDSDGVVARIRDRDSGAEQPVHARYLIAADGARGTIRERLGIGLTGPGVLAHQMSILFRADLRPYLRDRRFAVCQIQNQDVRGILAHDDTLQVGTLIVRFQPEAGQQPADFTDERCQSLIRAAVGDPDLHTELLAVLPWEMAATSADRYLDGRVLLIGDAAHVLPPAGGFGASAGMQDAHNLAWKIASVLRGTAGPSLLTTYDTERRPIGELTMRQSHLRIASGTGVTVRAAPAELLDELTLTFGYGYRSPAICLEDDSDPSAPVDPRTLSGIPGTRAPHLELNDGVDQMSTLDLFGPGLVLLTGKDGEQWLHTAAAVTRRLGVPIDVHLIGRELTDVTGAWDQAYGVGGDGAVLVRPDGFVAWRTAQPGAGRSAEVALAGAINHVLCRGQETT</sequence>
<dbReference type="PANTHER" id="PTHR43004">
    <property type="entry name" value="TRK SYSTEM POTASSIUM UPTAKE PROTEIN"/>
    <property type="match status" value="1"/>
</dbReference>
<dbReference type="Pfam" id="PF21274">
    <property type="entry name" value="Rng_hyd_C"/>
    <property type="match status" value="1"/>
</dbReference>
<protein>
    <submittedName>
        <fullName evidence="5">2-polyprenyl-6-methoxyphenol hydroxylase-like FAD-dependent oxidoreductase</fullName>
    </submittedName>
</protein>
<dbReference type="SUPFAM" id="SSF51905">
    <property type="entry name" value="FAD/NAD(P)-binding domain"/>
    <property type="match status" value="1"/>
</dbReference>
<evidence type="ECO:0000256" key="2">
    <source>
        <dbReference type="ARBA" id="ARBA00022630"/>
    </source>
</evidence>
<dbReference type="PANTHER" id="PTHR43004:SF19">
    <property type="entry name" value="BINDING MONOOXYGENASE, PUTATIVE (JCVI)-RELATED"/>
    <property type="match status" value="1"/>
</dbReference>
<proteinExistence type="predicted"/>
<evidence type="ECO:0000313" key="6">
    <source>
        <dbReference type="Proteomes" id="UP001519332"/>
    </source>
</evidence>
<evidence type="ECO:0000256" key="1">
    <source>
        <dbReference type="ARBA" id="ARBA00001974"/>
    </source>
</evidence>
<comment type="caution">
    <text evidence="5">The sequence shown here is derived from an EMBL/GenBank/DDBJ whole genome shotgun (WGS) entry which is preliminary data.</text>
</comment>
<dbReference type="PRINTS" id="PR00420">
    <property type="entry name" value="RNGMNOXGNASE"/>
</dbReference>
<evidence type="ECO:0000313" key="5">
    <source>
        <dbReference type="EMBL" id="MBP2323139.1"/>
    </source>
</evidence>
<dbReference type="Proteomes" id="UP001519332">
    <property type="component" value="Unassembled WGS sequence"/>
</dbReference>
<keyword evidence="6" id="KW-1185">Reference proteome</keyword>
<dbReference type="Pfam" id="PF01494">
    <property type="entry name" value="FAD_binding_3"/>
    <property type="match status" value="1"/>
</dbReference>
<gene>
    <name evidence="5" type="ORF">JOF56_003524</name>
</gene>
<evidence type="ECO:0000256" key="3">
    <source>
        <dbReference type="ARBA" id="ARBA00022827"/>
    </source>
</evidence>
<comment type="cofactor">
    <cofactor evidence="1">
        <name>FAD</name>
        <dbReference type="ChEBI" id="CHEBI:57692"/>
    </cofactor>
</comment>
<dbReference type="Gene3D" id="3.40.30.120">
    <property type="match status" value="1"/>
</dbReference>